<name>A0A0A3BDI3_9PAST</name>
<dbReference type="STRING" id="505317.OA57_00580"/>
<accession>A0A0A3BDI3</accession>
<protein>
    <submittedName>
        <fullName evidence="2">AP endonuclease</fullName>
    </submittedName>
</protein>
<evidence type="ECO:0000259" key="1">
    <source>
        <dbReference type="Pfam" id="PF01261"/>
    </source>
</evidence>
<feature type="domain" description="Xylose isomerase-like TIM barrel" evidence="1">
    <location>
        <begin position="29"/>
        <end position="299"/>
    </location>
</feature>
<keyword evidence="2" id="KW-0378">Hydrolase</keyword>
<dbReference type="EMBL" id="JSUM01000001">
    <property type="protein sequence ID" value="KGQ71594.1"/>
    <property type="molecule type" value="Genomic_DNA"/>
</dbReference>
<dbReference type="Proteomes" id="UP000030380">
    <property type="component" value="Unassembled WGS sequence"/>
</dbReference>
<keyword evidence="3" id="KW-1185">Reference proteome</keyword>
<evidence type="ECO:0000313" key="3">
    <source>
        <dbReference type="Proteomes" id="UP000030380"/>
    </source>
</evidence>
<keyword evidence="2" id="KW-0255">Endonuclease</keyword>
<evidence type="ECO:0000313" key="2">
    <source>
        <dbReference type="EMBL" id="KGQ71594.1"/>
    </source>
</evidence>
<dbReference type="InterPro" id="IPR013022">
    <property type="entry name" value="Xyl_isomerase-like_TIM-brl"/>
</dbReference>
<proteinExistence type="predicted"/>
<comment type="caution">
    <text evidence="2">The sequence shown here is derived from an EMBL/GenBank/DDBJ whole genome shotgun (WGS) entry which is preliminary data.</text>
</comment>
<organism evidence="2 3">
    <name type="scientific">Chelonobacter oris</name>
    <dbReference type="NCBI Taxonomy" id="505317"/>
    <lineage>
        <taxon>Bacteria</taxon>
        <taxon>Pseudomonadati</taxon>
        <taxon>Pseudomonadota</taxon>
        <taxon>Gammaproteobacteria</taxon>
        <taxon>Pasteurellales</taxon>
        <taxon>Pasteurellaceae</taxon>
        <taxon>Chelonobacter</taxon>
    </lineage>
</organism>
<gene>
    <name evidence="2" type="ORF">OA57_00580</name>
</gene>
<reference evidence="2 3" key="1">
    <citation type="submission" date="2014-11" db="EMBL/GenBank/DDBJ databases">
        <title>Draft genome sequence of Chelonobacter oris 1662T, associated with respiratory disease in Hermann's Tortoises.</title>
        <authorList>
            <person name="Kudirkiene E."/>
            <person name="Hansen M.J."/>
            <person name="Bojesen A.M."/>
        </authorList>
    </citation>
    <scope>NUCLEOTIDE SEQUENCE [LARGE SCALE GENOMIC DNA]</scope>
    <source>
        <strain evidence="2 3">1662</strain>
    </source>
</reference>
<dbReference type="PANTHER" id="PTHR12110">
    <property type="entry name" value="HYDROXYPYRUVATE ISOMERASE"/>
    <property type="match status" value="1"/>
</dbReference>
<dbReference type="SUPFAM" id="SSF51658">
    <property type="entry name" value="Xylose isomerase-like"/>
    <property type="match status" value="1"/>
</dbReference>
<dbReference type="Pfam" id="PF01261">
    <property type="entry name" value="AP_endonuc_2"/>
    <property type="match status" value="1"/>
</dbReference>
<dbReference type="PANTHER" id="PTHR12110:SF41">
    <property type="entry name" value="INOSOSE DEHYDRATASE"/>
    <property type="match status" value="1"/>
</dbReference>
<dbReference type="GO" id="GO:0004519">
    <property type="term" value="F:endonuclease activity"/>
    <property type="evidence" value="ECO:0007669"/>
    <property type="project" value="UniProtKB-KW"/>
</dbReference>
<dbReference type="InterPro" id="IPR036237">
    <property type="entry name" value="Xyl_isomerase-like_sf"/>
</dbReference>
<keyword evidence="2" id="KW-0540">Nuclease</keyword>
<dbReference type="OrthoDB" id="9804047at2"/>
<dbReference type="AlphaFoldDB" id="A0A0A3BDI3"/>
<dbReference type="Gene3D" id="3.20.20.150">
    <property type="entry name" value="Divalent-metal-dependent TIM barrel enzymes"/>
    <property type="match status" value="1"/>
</dbReference>
<dbReference type="RefSeq" id="WP_034612048.1">
    <property type="nucleotide sequence ID" value="NZ_JSUM01000001.1"/>
</dbReference>
<sequence length="306" mass="35146">MSIQICTAPCCWGVDDPKNPYLPKWTLVLAEAAQAGYRGIELGPYGYLPIEIERISAELAKQGLFIVAGTIFDDLVAVDNQTKLERQVHDICRLITRLPQQPPQPQQKFPTPYLVIIDWGHDERDYAAGHPDKAPRLAQAEWNQMVAHIKNLAEIAKSYGVRAVIHPHAGGYIEFADELEKIVRDIPYELAGLCLDTGHLYYSNMDPLTFLNRYWPSIDYLHFKDINLDVYQQVMKEKIRFFDACGKGVMCRIGEGVIDYPAIHRFLHEKNYQGYITVEQERDPRHSDSSLDDVKRSRDYLHRIGF</sequence>
<dbReference type="InterPro" id="IPR050312">
    <property type="entry name" value="IolE/XylAMocC-like"/>
</dbReference>